<dbReference type="Gene3D" id="1.20.1250.20">
    <property type="entry name" value="MFS general substrate transporter like domains"/>
    <property type="match status" value="1"/>
</dbReference>
<comment type="subcellular location">
    <subcellularLocation>
        <location evidence="1">Cell membrane</location>
        <topology evidence="1">Multi-pass membrane protein</topology>
    </subcellularLocation>
</comment>
<feature type="transmembrane region" description="Helical" evidence="2">
    <location>
        <begin position="39"/>
        <end position="59"/>
    </location>
</feature>
<dbReference type="InterPro" id="IPR011701">
    <property type="entry name" value="MFS"/>
</dbReference>
<gene>
    <name evidence="3" type="ORF">WCV65_06400</name>
</gene>
<feature type="transmembrane region" description="Helical" evidence="2">
    <location>
        <begin position="66"/>
        <end position="86"/>
    </location>
</feature>
<evidence type="ECO:0000256" key="2">
    <source>
        <dbReference type="SAM" id="Phobius"/>
    </source>
</evidence>
<evidence type="ECO:0000313" key="4">
    <source>
        <dbReference type="Proteomes" id="UP001377337"/>
    </source>
</evidence>
<feature type="transmembrane region" description="Helical" evidence="2">
    <location>
        <begin position="357"/>
        <end position="377"/>
    </location>
</feature>
<dbReference type="Proteomes" id="UP001377337">
    <property type="component" value="Chromosome"/>
</dbReference>
<dbReference type="InterPro" id="IPR053160">
    <property type="entry name" value="MFS_DHA3_Transporter"/>
</dbReference>
<feature type="transmembrane region" description="Helical" evidence="2">
    <location>
        <begin position="299"/>
        <end position="320"/>
    </location>
</feature>
<feature type="transmembrane region" description="Helical" evidence="2">
    <location>
        <begin position="92"/>
        <end position="114"/>
    </location>
</feature>
<dbReference type="InterPro" id="IPR036259">
    <property type="entry name" value="MFS_trans_sf"/>
</dbReference>
<dbReference type="EMBL" id="CP147407">
    <property type="protein sequence ID" value="WXB98104.1"/>
    <property type="molecule type" value="Genomic_DNA"/>
</dbReference>
<dbReference type="PANTHER" id="PTHR23530">
    <property type="entry name" value="TRANSPORT PROTEIN-RELATED"/>
    <property type="match status" value="1"/>
</dbReference>
<keyword evidence="2" id="KW-0812">Transmembrane</keyword>
<keyword evidence="4" id="KW-1185">Reference proteome</keyword>
<dbReference type="PANTHER" id="PTHR23530:SF1">
    <property type="entry name" value="PERMEASE, MAJOR FACILITATOR SUPERFAMILY-RELATED"/>
    <property type="match status" value="1"/>
</dbReference>
<keyword evidence="2" id="KW-1133">Transmembrane helix</keyword>
<feature type="transmembrane region" description="Helical" evidence="2">
    <location>
        <begin position="135"/>
        <end position="153"/>
    </location>
</feature>
<sequence length="384" mass="42196">MKNTGRLLAISICEGLVFAYVIERLFAESRGLSVLDMQNLIVFYAVISALLEIPCGALADIWKKKYVLAAGLFICYFEFVASIFAYDLFGFSLAYLAAAIGGSLKSGVMESILYMSLKEYGRVEEYVKWNGRYQFTGNAVLGFSGIAGGYLAYYTSYEITYWLSLISFPLCIYYALTLDEPKNERADEKPIRKDIWIQLTAGIAYTLKNRHLLVILFVSGISGTVLHSELYEMSMLVYPEIGISVIYFGYISFAITGSSAAANLLANAYEKHGFGLKPAFAAAALAVFLFGFVEHWSAVLFVMAAISILELASPILSGMLQSRAADEFRVTISSIDAFVCNILSVAIGLGFGYAAEFYGVGIAFQLLSVTLLLLLIFKVEPETS</sequence>
<dbReference type="RefSeq" id="WP_338780979.1">
    <property type="nucleotide sequence ID" value="NZ_CP147407.1"/>
</dbReference>
<feature type="transmembrane region" description="Helical" evidence="2">
    <location>
        <begin position="332"/>
        <end position="351"/>
    </location>
</feature>
<evidence type="ECO:0000256" key="1">
    <source>
        <dbReference type="ARBA" id="ARBA00004651"/>
    </source>
</evidence>
<dbReference type="SUPFAM" id="SSF103473">
    <property type="entry name" value="MFS general substrate transporter"/>
    <property type="match status" value="1"/>
</dbReference>
<accession>A0ABZ2NKS2</accession>
<feature type="transmembrane region" description="Helical" evidence="2">
    <location>
        <begin position="159"/>
        <end position="176"/>
    </location>
</feature>
<name>A0ABZ2NKS2_9BACI</name>
<proteinExistence type="predicted"/>
<evidence type="ECO:0000313" key="3">
    <source>
        <dbReference type="EMBL" id="WXB98104.1"/>
    </source>
</evidence>
<reference evidence="3 4" key="1">
    <citation type="submission" date="2024-02" db="EMBL/GenBank/DDBJ databases">
        <title>Seven novel Bacillus-like species.</title>
        <authorList>
            <person name="Liu G."/>
        </authorList>
    </citation>
    <scope>NUCLEOTIDE SEQUENCE [LARGE SCALE GENOMIC DNA]</scope>
    <source>
        <strain evidence="3 4">FJAT-52054</strain>
    </source>
</reference>
<feature type="transmembrane region" description="Helical" evidence="2">
    <location>
        <begin position="241"/>
        <end position="262"/>
    </location>
</feature>
<organism evidence="3 4">
    <name type="scientific">Metabacillus sediminis</name>
    <dbReference type="NCBI Taxonomy" id="3117746"/>
    <lineage>
        <taxon>Bacteria</taxon>
        <taxon>Bacillati</taxon>
        <taxon>Bacillota</taxon>
        <taxon>Bacilli</taxon>
        <taxon>Bacillales</taxon>
        <taxon>Bacillaceae</taxon>
        <taxon>Metabacillus</taxon>
    </lineage>
</organism>
<feature type="transmembrane region" description="Helical" evidence="2">
    <location>
        <begin position="274"/>
        <end position="293"/>
    </location>
</feature>
<keyword evidence="2" id="KW-0472">Membrane</keyword>
<feature type="transmembrane region" description="Helical" evidence="2">
    <location>
        <begin position="7"/>
        <end position="27"/>
    </location>
</feature>
<dbReference type="Pfam" id="PF07690">
    <property type="entry name" value="MFS_1"/>
    <property type="match status" value="1"/>
</dbReference>
<protein>
    <submittedName>
        <fullName evidence="3">MFS transporter</fullName>
    </submittedName>
</protein>